<protein>
    <submittedName>
        <fullName evidence="1">Uncharacterized protein</fullName>
    </submittedName>
</protein>
<keyword evidence="2" id="KW-1185">Reference proteome</keyword>
<evidence type="ECO:0000313" key="1">
    <source>
        <dbReference type="EMBL" id="KAH6929105.1"/>
    </source>
</evidence>
<comment type="caution">
    <text evidence="1">The sequence shown here is derived from an EMBL/GenBank/DDBJ whole genome shotgun (WGS) entry which is preliminary data.</text>
</comment>
<dbReference type="EMBL" id="CM023486">
    <property type="protein sequence ID" value="KAH6929105.1"/>
    <property type="molecule type" value="Genomic_DNA"/>
</dbReference>
<dbReference type="Proteomes" id="UP000821845">
    <property type="component" value="Chromosome 6"/>
</dbReference>
<evidence type="ECO:0000313" key="2">
    <source>
        <dbReference type="Proteomes" id="UP000821845"/>
    </source>
</evidence>
<gene>
    <name evidence="1" type="ORF">HPB50_023403</name>
</gene>
<name>A0ACB7S3P1_HYAAI</name>
<accession>A0ACB7S3P1</accession>
<proteinExistence type="predicted"/>
<sequence length="296" mass="32000">MGGSTIEHAARAPLRTDAARASRDAAESTWFSGCSGGSLTHTHKKSESPVSLSGRSTLFRAVYAASGSGSQKARTTPAAVRLFRRAGGEDQVRKRFSRRRGDSALLPSARRLAGRPARTAAALPQTESSRGPRWPRRERPSETNRISGESRKSFFSSEEAYDGGRNGGGGDGVVVRRSLPACAAYTVARRPCVAVALRSRMRAGGGVIIIKKKASDLHTTAQKARRHKRFILGHSGPPVRSLARSPPMVIPALCPDALFSNLFPVHRDTHAARHSTRCTLRGRMCDEEEKRKAPLS</sequence>
<reference evidence="1" key="1">
    <citation type="submission" date="2020-05" db="EMBL/GenBank/DDBJ databases">
        <title>Large-scale comparative analyses of tick genomes elucidate their genetic diversity and vector capacities.</title>
        <authorList>
            <person name="Jia N."/>
            <person name="Wang J."/>
            <person name="Shi W."/>
            <person name="Du L."/>
            <person name="Sun Y."/>
            <person name="Zhan W."/>
            <person name="Jiang J."/>
            <person name="Wang Q."/>
            <person name="Zhang B."/>
            <person name="Ji P."/>
            <person name="Sakyi L.B."/>
            <person name="Cui X."/>
            <person name="Yuan T."/>
            <person name="Jiang B."/>
            <person name="Yang W."/>
            <person name="Lam T.T.-Y."/>
            <person name="Chang Q."/>
            <person name="Ding S."/>
            <person name="Wang X."/>
            <person name="Zhu J."/>
            <person name="Ruan X."/>
            <person name="Zhao L."/>
            <person name="Wei J."/>
            <person name="Que T."/>
            <person name="Du C."/>
            <person name="Cheng J."/>
            <person name="Dai P."/>
            <person name="Han X."/>
            <person name="Huang E."/>
            <person name="Gao Y."/>
            <person name="Liu J."/>
            <person name="Shao H."/>
            <person name="Ye R."/>
            <person name="Li L."/>
            <person name="Wei W."/>
            <person name="Wang X."/>
            <person name="Wang C."/>
            <person name="Yang T."/>
            <person name="Huo Q."/>
            <person name="Li W."/>
            <person name="Guo W."/>
            <person name="Chen H."/>
            <person name="Zhou L."/>
            <person name="Ni X."/>
            <person name="Tian J."/>
            <person name="Zhou Y."/>
            <person name="Sheng Y."/>
            <person name="Liu T."/>
            <person name="Pan Y."/>
            <person name="Xia L."/>
            <person name="Li J."/>
            <person name="Zhao F."/>
            <person name="Cao W."/>
        </authorList>
    </citation>
    <scope>NUCLEOTIDE SEQUENCE</scope>
    <source>
        <strain evidence="1">Hyas-2018</strain>
    </source>
</reference>
<organism evidence="1 2">
    <name type="scientific">Hyalomma asiaticum</name>
    <name type="common">Tick</name>
    <dbReference type="NCBI Taxonomy" id="266040"/>
    <lineage>
        <taxon>Eukaryota</taxon>
        <taxon>Metazoa</taxon>
        <taxon>Ecdysozoa</taxon>
        <taxon>Arthropoda</taxon>
        <taxon>Chelicerata</taxon>
        <taxon>Arachnida</taxon>
        <taxon>Acari</taxon>
        <taxon>Parasitiformes</taxon>
        <taxon>Ixodida</taxon>
        <taxon>Ixodoidea</taxon>
        <taxon>Ixodidae</taxon>
        <taxon>Hyalomminae</taxon>
        <taxon>Hyalomma</taxon>
    </lineage>
</organism>